<evidence type="ECO:0000256" key="3">
    <source>
        <dbReference type="ARBA" id="ARBA00022722"/>
    </source>
</evidence>
<dbReference type="SUPFAM" id="SSF64182">
    <property type="entry name" value="DHH phosphoesterases"/>
    <property type="match status" value="1"/>
</dbReference>
<dbReference type="InterPro" id="IPR004610">
    <property type="entry name" value="RecJ"/>
</dbReference>
<dbReference type="Pfam" id="PF01368">
    <property type="entry name" value="DHH"/>
    <property type="match status" value="1"/>
</dbReference>
<dbReference type="GO" id="GO:0006281">
    <property type="term" value="P:DNA repair"/>
    <property type="evidence" value="ECO:0007669"/>
    <property type="project" value="InterPro"/>
</dbReference>
<dbReference type="Gene3D" id="3.10.310.30">
    <property type="match status" value="1"/>
</dbReference>
<evidence type="ECO:0000256" key="4">
    <source>
        <dbReference type="ARBA" id="ARBA00022801"/>
    </source>
</evidence>
<dbReference type="Gene3D" id="3.90.1640.30">
    <property type="match status" value="1"/>
</dbReference>
<dbReference type="InterPro" id="IPR001667">
    <property type="entry name" value="DDH_dom"/>
</dbReference>
<dbReference type="AlphaFoldDB" id="A0A559KIJ1"/>
<dbReference type="InterPro" id="IPR038763">
    <property type="entry name" value="DHH_sf"/>
</dbReference>
<dbReference type="PANTHER" id="PTHR30255:SF2">
    <property type="entry name" value="SINGLE-STRANDED-DNA-SPECIFIC EXONUCLEASE RECJ"/>
    <property type="match status" value="1"/>
</dbReference>
<evidence type="ECO:0000259" key="9">
    <source>
        <dbReference type="Pfam" id="PF10141"/>
    </source>
</evidence>
<dbReference type="InterPro" id="IPR018779">
    <property type="entry name" value="RecJ_C"/>
</dbReference>
<keyword evidence="12" id="KW-1185">Reference proteome</keyword>
<sequence>MLQAKSRWNIGEADAKQAADLAEALGLTPMLAKMLVIRGITDIEHAEKFLHGGTDQIHDPFLLDGMAASVERIRKAVDAGERIRIYGDYDADGVSSTTLMVRLLRQLDCTFDYYIPHRVHEGYGLNCPALDAAHAQGVTLLITVDTGISAIKEIEYAQSLGMDVIVTDHHEPPEVLPEAYAIINPKKPGCPYPFKPLAGVGVALKLAQALLGRWPEELLEIAAIGTVADLMPLTGENRMIVKMGLVQMRDTSNLGIKALLGVAGIAVREVNSTHIGFALAPRINASGRLLSADTAVKLLTTQHEQEAEQMAFELDQLNKERQKIVDEMTKQAIAMMEEQQREGGLPKTIVLAHEDWNVGVIGIVASKLVDRFYRPTIILGIDKETGMAKGSARSIAGFDMYRALTHCHDLMDHFGGHPMAAGMTLERQHLPELGRRLAALAEEWLAPDDFVPLLQADMMCEFEDVALETIRQLELLGPFGMGNPSPRFVLNGLKLKEMRTMGKEQQHLKLSLRSAASETAASVDAVGFSKGQLSEWISPSASVDVLGEFSINEWNGVRRPQIMIQDLRVPDVQLFDWRGTPKPEKKLAELCQRLERRAYGTDGTIPPAVVLFSAALPSALRSTTNAAVWHVDLLGELHPLNKLAAANRYSEAQDIVLYALPERLDQLDAAAAQAESVQRFYAAFGGTEEEKQASVMPSREMFKTVYGAVSVLQGGGSQSGFLSMLAKRSSLSPGLVRFILDVFTEIGLMEPAGEAYRLVPASSKKDLSGSLLYQARMKRPEVEQELVYTSARELLLRLARAQNDGLQDLFMNSSGA</sequence>
<feature type="coiled-coil region" evidence="6">
    <location>
        <begin position="300"/>
        <end position="327"/>
    </location>
</feature>
<proteinExistence type="inferred from homology"/>
<keyword evidence="3" id="KW-0540">Nuclease</keyword>
<feature type="domain" description="RecJ OB" evidence="10">
    <location>
        <begin position="457"/>
        <end position="566"/>
    </location>
</feature>
<evidence type="ECO:0000256" key="5">
    <source>
        <dbReference type="ARBA" id="ARBA00022839"/>
    </source>
</evidence>
<keyword evidence="5 11" id="KW-0269">Exonuclease</keyword>
<dbReference type="GO" id="GO:0006310">
    <property type="term" value="P:DNA recombination"/>
    <property type="evidence" value="ECO:0007669"/>
    <property type="project" value="InterPro"/>
</dbReference>
<organism evidence="11 12">
    <name type="scientific">Paenibacillus cremeus</name>
    <dbReference type="NCBI Taxonomy" id="2163881"/>
    <lineage>
        <taxon>Bacteria</taxon>
        <taxon>Bacillati</taxon>
        <taxon>Bacillota</taxon>
        <taxon>Bacilli</taxon>
        <taxon>Bacillales</taxon>
        <taxon>Paenibacillaceae</taxon>
        <taxon>Paenibacillus</taxon>
    </lineage>
</organism>
<feature type="domain" description="Single-stranded-DNA-specific exonuclease RecJ C-terminal" evidence="9">
    <location>
        <begin position="573"/>
        <end position="794"/>
    </location>
</feature>
<dbReference type="RefSeq" id="WP_144842525.1">
    <property type="nucleotide sequence ID" value="NZ_VNJI01000001.1"/>
</dbReference>
<dbReference type="EMBL" id="VNJI01000001">
    <property type="protein sequence ID" value="TVY11941.1"/>
    <property type="molecule type" value="Genomic_DNA"/>
</dbReference>
<accession>A0A559KIJ1</accession>
<feature type="domain" description="DDH" evidence="7">
    <location>
        <begin position="82"/>
        <end position="226"/>
    </location>
</feature>
<evidence type="ECO:0000256" key="6">
    <source>
        <dbReference type="SAM" id="Coils"/>
    </source>
</evidence>
<dbReference type="NCBIfam" id="TIGR00644">
    <property type="entry name" value="recJ"/>
    <property type="match status" value="1"/>
</dbReference>
<evidence type="ECO:0000259" key="8">
    <source>
        <dbReference type="Pfam" id="PF02272"/>
    </source>
</evidence>
<evidence type="ECO:0000313" key="11">
    <source>
        <dbReference type="EMBL" id="TVY11941.1"/>
    </source>
</evidence>
<dbReference type="Proteomes" id="UP000317036">
    <property type="component" value="Unassembled WGS sequence"/>
</dbReference>
<gene>
    <name evidence="11" type="primary">recJ</name>
    <name evidence="11" type="ORF">FPZ49_01260</name>
</gene>
<evidence type="ECO:0000256" key="2">
    <source>
        <dbReference type="ARBA" id="ARBA00019841"/>
    </source>
</evidence>
<keyword evidence="4" id="KW-0378">Hydrolase</keyword>
<dbReference type="Pfam" id="PF02272">
    <property type="entry name" value="DHHA1"/>
    <property type="match status" value="1"/>
</dbReference>
<dbReference type="OrthoDB" id="9809852at2"/>
<evidence type="ECO:0000313" key="12">
    <source>
        <dbReference type="Proteomes" id="UP000317036"/>
    </source>
</evidence>
<feature type="domain" description="DHHA1" evidence="8">
    <location>
        <begin position="348"/>
        <end position="439"/>
    </location>
</feature>
<evidence type="ECO:0000259" key="10">
    <source>
        <dbReference type="Pfam" id="PF17768"/>
    </source>
</evidence>
<reference evidence="11 12" key="1">
    <citation type="submission" date="2019-07" db="EMBL/GenBank/DDBJ databases">
        <authorList>
            <person name="Kim J."/>
        </authorList>
    </citation>
    <scope>NUCLEOTIDE SEQUENCE [LARGE SCALE GENOMIC DNA]</scope>
    <source>
        <strain evidence="11 12">JC52</strain>
    </source>
</reference>
<comment type="similarity">
    <text evidence="1">Belongs to the RecJ family.</text>
</comment>
<dbReference type="Pfam" id="PF17768">
    <property type="entry name" value="RecJ_OB"/>
    <property type="match status" value="1"/>
</dbReference>
<name>A0A559KIJ1_9BACL</name>
<dbReference type="PANTHER" id="PTHR30255">
    <property type="entry name" value="SINGLE-STRANDED-DNA-SPECIFIC EXONUCLEASE RECJ"/>
    <property type="match status" value="1"/>
</dbReference>
<dbReference type="InterPro" id="IPR051673">
    <property type="entry name" value="SSDNA_exonuclease_RecJ"/>
</dbReference>
<keyword evidence="6" id="KW-0175">Coiled coil</keyword>
<protein>
    <recommendedName>
        <fullName evidence="2">Single-stranded-DNA-specific exonuclease RecJ</fullName>
    </recommendedName>
</protein>
<evidence type="ECO:0000259" key="7">
    <source>
        <dbReference type="Pfam" id="PF01368"/>
    </source>
</evidence>
<dbReference type="InterPro" id="IPR041122">
    <property type="entry name" value="RecJ_OB"/>
</dbReference>
<dbReference type="Pfam" id="PF10141">
    <property type="entry name" value="ssDNA-exonuc_C"/>
    <property type="match status" value="1"/>
</dbReference>
<comment type="caution">
    <text evidence="11">The sequence shown here is derived from an EMBL/GenBank/DDBJ whole genome shotgun (WGS) entry which is preliminary data.</text>
</comment>
<evidence type="ECO:0000256" key="1">
    <source>
        <dbReference type="ARBA" id="ARBA00005915"/>
    </source>
</evidence>
<dbReference type="GO" id="GO:0003676">
    <property type="term" value="F:nucleic acid binding"/>
    <property type="evidence" value="ECO:0007669"/>
    <property type="project" value="InterPro"/>
</dbReference>
<dbReference type="GO" id="GO:0008409">
    <property type="term" value="F:5'-3' exonuclease activity"/>
    <property type="evidence" value="ECO:0007669"/>
    <property type="project" value="InterPro"/>
</dbReference>
<dbReference type="InterPro" id="IPR003156">
    <property type="entry name" value="DHHA1_dom"/>
</dbReference>